<gene>
    <name evidence="1" type="ORF">F5891DRAFT_974374</name>
</gene>
<dbReference type="Proteomes" id="UP001195769">
    <property type="component" value="Unassembled WGS sequence"/>
</dbReference>
<dbReference type="AlphaFoldDB" id="A0AAD4EMG5"/>
<keyword evidence="2" id="KW-1185">Reference proteome</keyword>
<evidence type="ECO:0000313" key="2">
    <source>
        <dbReference type="Proteomes" id="UP001195769"/>
    </source>
</evidence>
<accession>A0AAD4EMG5</accession>
<comment type="caution">
    <text evidence="1">The sequence shown here is derived from an EMBL/GenBank/DDBJ whole genome shotgun (WGS) entry which is preliminary data.</text>
</comment>
<organism evidence="1 2">
    <name type="scientific">Suillus fuscotomentosus</name>
    <dbReference type="NCBI Taxonomy" id="1912939"/>
    <lineage>
        <taxon>Eukaryota</taxon>
        <taxon>Fungi</taxon>
        <taxon>Dikarya</taxon>
        <taxon>Basidiomycota</taxon>
        <taxon>Agaricomycotina</taxon>
        <taxon>Agaricomycetes</taxon>
        <taxon>Agaricomycetidae</taxon>
        <taxon>Boletales</taxon>
        <taxon>Suillineae</taxon>
        <taxon>Suillaceae</taxon>
        <taxon>Suillus</taxon>
    </lineage>
</organism>
<dbReference type="EMBL" id="JABBWK010000002">
    <property type="protein sequence ID" value="KAG1907713.1"/>
    <property type="molecule type" value="Genomic_DNA"/>
</dbReference>
<proteinExistence type="predicted"/>
<protein>
    <submittedName>
        <fullName evidence="1">Uncharacterized protein</fullName>
    </submittedName>
</protein>
<dbReference type="GeneID" id="64670750"/>
<reference evidence="1" key="1">
    <citation type="journal article" date="2020" name="New Phytol.">
        <title>Comparative genomics reveals dynamic genome evolution in host specialist ectomycorrhizal fungi.</title>
        <authorList>
            <person name="Lofgren L.A."/>
            <person name="Nguyen N.H."/>
            <person name="Vilgalys R."/>
            <person name="Ruytinx J."/>
            <person name="Liao H.L."/>
            <person name="Branco S."/>
            <person name="Kuo A."/>
            <person name="LaButti K."/>
            <person name="Lipzen A."/>
            <person name="Andreopoulos W."/>
            <person name="Pangilinan J."/>
            <person name="Riley R."/>
            <person name="Hundley H."/>
            <person name="Na H."/>
            <person name="Barry K."/>
            <person name="Grigoriev I.V."/>
            <person name="Stajich J.E."/>
            <person name="Kennedy P.G."/>
        </authorList>
    </citation>
    <scope>NUCLEOTIDE SEQUENCE</scope>
    <source>
        <strain evidence="1">FC203</strain>
    </source>
</reference>
<evidence type="ECO:0000313" key="1">
    <source>
        <dbReference type="EMBL" id="KAG1907713.1"/>
    </source>
</evidence>
<name>A0AAD4EMG5_9AGAM</name>
<dbReference type="RefSeq" id="XP_041233288.1">
    <property type="nucleotide sequence ID" value="XM_041376452.1"/>
</dbReference>
<sequence>MSSDCDTHTNDSRPSDFNDGADAILAYANFKFEGSRRSTPESHFGCPGSAHGQGAPVYSCGCYKYNILERFKPSPSPPDNEQAFQLADEFGAEQPKPIPRNFGQDVRATSVPVVELQPPVKHRKIERKFELFEGESALAKVMQEVVEVREVPNSSESQSNWTMVETVFGRTASRNVQASNRGEAVVKA</sequence>